<keyword evidence="2" id="KW-1185">Reference proteome</keyword>
<dbReference type="AlphaFoldDB" id="A0A9P9KVW6"/>
<accession>A0A9P9KVW6</accession>
<proteinExistence type="predicted"/>
<protein>
    <submittedName>
        <fullName evidence="1">Uncharacterized protein</fullName>
    </submittedName>
</protein>
<comment type="caution">
    <text evidence="1">The sequence shown here is derived from an EMBL/GenBank/DDBJ whole genome shotgun (WGS) entry which is preliminary data.</text>
</comment>
<evidence type="ECO:0000313" key="1">
    <source>
        <dbReference type="EMBL" id="KAH7269730.1"/>
    </source>
</evidence>
<dbReference type="RefSeq" id="XP_046056498.1">
    <property type="nucleotide sequence ID" value="XM_046201212.1"/>
</dbReference>
<dbReference type="Proteomes" id="UP000720189">
    <property type="component" value="Unassembled WGS sequence"/>
</dbReference>
<sequence>MPAKKPCSSAGPNLLPTTHLKGTLQSPITLPLQGQPKPVYKRPRRKLTTAPSRCLSEEACSHPIRPFILKCLT</sequence>
<dbReference type="EMBL" id="JAGMUX010000001">
    <property type="protein sequence ID" value="KAH7269730.1"/>
    <property type="molecule type" value="Genomic_DNA"/>
</dbReference>
<gene>
    <name evidence="1" type="ORF">BKA55DRAFT_731934</name>
</gene>
<dbReference type="GeneID" id="70231166"/>
<organism evidence="1 2">
    <name type="scientific">Fusarium redolens</name>
    <dbReference type="NCBI Taxonomy" id="48865"/>
    <lineage>
        <taxon>Eukaryota</taxon>
        <taxon>Fungi</taxon>
        <taxon>Dikarya</taxon>
        <taxon>Ascomycota</taxon>
        <taxon>Pezizomycotina</taxon>
        <taxon>Sordariomycetes</taxon>
        <taxon>Hypocreomycetidae</taxon>
        <taxon>Hypocreales</taxon>
        <taxon>Nectriaceae</taxon>
        <taxon>Fusarium</taxon>
        <taxon>Fusarium redolens species complex</taxon>
    </lineage>
</organism>
<reference evidence="1" key="1">
    <citation type="journal article" date="2021" name="Nat. Commun.">
        <title>Genetic determinants of endophytism in the Arabidopsis root mycobiome.</title>
        <authorList>
            <person name="Mesny F."/>
            <person name="Miyauchi S."/>
            <person name="Thiergart T."/>
            <person name="Pickel B."/>
            <person name="Atanasova L."/>
            <person name="Karlsson M."/>
            <person name="Huettel B."/>
            <person name="Barry K.W."/>
            <person name="Haridas S."/>
            <person name="Chen C."/>
            <person name="Bauer D."/>
            <person name="Andreopoulos W."/>
            <person name="Pangilinan J."/>
            <person name="LaButti K."/>
            <person name="Riley R."/>
            <person name="Lipzen A."/>
            <person name="Clum A."/>
            <person name="Drula E."/>
            <person name="Henrissat B."/>
            <person name="Kohler A."/>
            <person name="Grigoriev I.V."/>
            <person name="Martin F.M."/>
            <person name="Hacquard S."/>
        </authorList>
    </citation>
    <scope>NUCLEOTIDE SEQUENCE</scope>
    <source>
        <strain evidence="1">MPI-CAGE-AT-0023</strain>
    </source>
</reference>
<name>A0A9P9KVW6_FUSRE</name>
<evidence type="ECO:0000313" key="2">
    <source>
        <dbReference type="Proteomes" id="UP000720189"/>
    </source>
</evidence>